<sequence>MLCERCQELIASSVELSDLDSFPHHTCIEDFRISVEARCMICATIWFEYAPDEQQKLSQLEGYEYETFGLINVYVVPDDELEEIRFDFELGPDATETTGIPRRIIEFMVLKGMIKPGHKSWQGPNGGTEVNKSQETIYDRLALDSLQLSNTTDSNETFSLASKWIDECIAKHPACNLSTDAEWHPTRLLNFRHSLEKEESLGYLVESSDVTPSGPYMTLSHSWGKGHMMTLNKQSYHSLL</sequence>
<organism evidence="1 2">
    <name type="scientific">Fusarium equiseti</name>
    <name type="common">Fusarium scirpi</name>
    <dbReference type="NCBI Taxonomy" id="61235"/>
    <lineage>
        <taxon>Eukaryota</taxon>
        <taxon>Fungi</taxon>
        <taxon>Dikarya</taxon>
        <taxon>Ascomycota</taxon>
        <taxon>Pezizomycotina</taxon>
        <taxon>Sordariomycetes</taxon>
        <taxon>Hypocreomycetidae</taxon>
        <taxon>Hypocreales</taxon>
        <taxon>Nectriaceae</taxon>
        <taxon>Fusarium</taxon>
        <taxon>Fusarium incarnatum-equiseti species complex</taxon>
    </lineage>
</organism>
<dbReference type="AlphaFoldDB" id="A0A8J2IGB5"/>
<comment type="caution">
    <text evidence="1">The sequence shown here is derived from an EMBL/GenBank/DDBJ whole genome shotgun (WGS) entry which is preliminary data.</text>
</comment>
<protein>
    <submittedName>
        <fullName evidence="1">Uncharacterized protein</fullName>
    </submittedName>
</protein>
<dbReference type="Proteomes" id="UP000693738">
    <property type="component" value="Unassembled WGS sequence"/>
</dbReference>
<dbReference type="EMBL" id="CAJSTJ010000066">
    <property type="protein sequence ID" value="CAG7555747.1"/>
    <property type="molecule type" value="Genomic_DNA"/>
</dbReference>
<name>A0A8J2IGB5_FUSEQ</name>
<reference evidence="1" key="1">
    <citation type="submission" date="2021-05" db="EMBL/GenBank/DDBJ databases">
        <authorList>
            <person name="Khan N."/>
        </authorList>
    </citation>
    <scope>NUCLEOTIDE SEQUENCE</scope>
</reference>
<accession>A0A8J2IGB5</accession>
<gene>
    <name evidence="1" type="ORF">FEQUK3_LOCUS1400</name>
</gene>
<evidence type="ECO:0000313" key="2">
    <source>
        <dbReference type="Proteomes" id="UP000693738"/>
    </source>
</evidence>
<proteinExistence type="predicted"/>
<evidence type="ECO:0000313" key="1">
    <source>
        <dbReference type="EMBL" id="CAG7555747.1"/>
    </source>
</evidence>